<evidence type="ECO:0000313" key="3">
    <source>
        <dbReference type="Proteomes" id="UP000467148"/>
    </source>
</evidence>
<feature type="region of interest" description="Disordered" evidence="1">
    <location>
        <begin position="97"/>
        <end position="121"/>
    </location>
</feature>
<sequence>MLNVGRTEIRVRKAPAEVFAEDRERLVVYPQATGGEQLSFGPEFDEFASVPDSRWYVLWTLSPDAIQVPDVFLAAVAGIDDPARTIVWASTSLPRLAQESGDDDFDDFRKPDECSGSPDPA</sequence>
<reference evidence="2 3" key="1">
    <citation type="journal article" date="2019" name="Emerg. Microbes Infect.">
        <title>Comprehensive subspecies identification of 175 nontuberculous mycobacteria species based on 7547 genomic profiles.</title>
        <authorList>
            <person name="Matsumoto Y."/>
            <person name="Kinjo T."/>
            <person name="Motooka D."/>
            <person name="Nabeya D."/>
            <person name="Jung N."/>
            <person name="Uechi K."/>
            <person name="Horii T."/>
            <person name="Iida T."/>
            <person name="Fujita J."/>
            <person name="Nakamura S."/>
        </authorList>
    </citation>
    <scope>NUCLEOTIDE SEQUENCE [LARGE SCALE GENOMIC DNA]</scope>
    <source>
        <strain evidence="2 3">JCM 30396</strain>
    </source>
</reference>
<keyword evidence="3" id="KW-1185">Reference proteome</keyword>
<evidence type="ECO:0000313" key="2">
    <source>
        <dbReference type="EMBL" id="BBY67351.1"/>
    </source>
</evidence>
<name>A0A7I7TFM1_9MYCO</name>
<evidence type="ECO:0000256" key="1">
    <source>
        <dbReference type="SAM" id="MobiDB-lite"/>
    </source>
</evidence>
<gene>
    <name evidence="2" type="ORF">MHEL_55940</name>
</gene>
<protein>
    <submittedName>
        <fullName evidence="2">Uncharacterized protein</fullName>
    </submittedName>
</protein>
<dbReference type="AlphaFoldDB" id="A0A7I7TFM1"/>
<dbReference type="Proteomes" id="UP000467148">
    <property type="component" value="Chromosome"/>
</dbReference>
<organism evidence="2 3">
    <name type="scientific">Mycolicibacterium helvum</name>
    <dbReference type="NCBI Taxonomy" id="1534349"/>
    <lineage>
        <taxon>Bacteria</taxon>
        <taxon>Bacillati</taxon>
        <taxon>Actinomycetota</taxon>
        <taxon>Actinomycetes</taxon>
        <taxon>Mycobacteriales</taxon>
        <taxon>Mycobacteriaceae</taxon>
        <taxon>Mycolicibacterium</taxon>
    </lineage>
</organism>
<proteinExistence type="predicted"/>
<dbReference type="KEGG" id="mhev:MHEL_55940"/>
<accession>A0A7I7TFM1</accession>
<dbReference type="EMBL" id="AP022596">
    <property type="protein sequence ID" value="BBY67351.1"/>
    <property type="molecule type" value="Genomic_DNA"/>
</dbReference>